<dbReference type="GO" id="GO:1990316">
    <property type="term" value="C:Atg1/ULK1 kinase complex"/>
    <property type="evidence" value="ECO:0007669"/>
    <property type="project" value="TreeGrafter"/>
</dbReference>
<evidence type="ECO:0000256" key="2">
    <source>
        <dbReference type="ARBA" id="ARBA00018874"/>
    </source>
</evidence>
<dbReference type="GO" id="GO:0000045">
    <property type="term" value="P:autophagosome assembly"/>
    <property type="evidence" value="ECO:0007669"/>
    <property type="project" value="TreeGrafter"/>
</dbReference>
<evidence type="ECO:0000256" key="3">
    <source>
        <dbReference type="ARBA" id="ARBA00023006"/>
    </source>
</evidence>
<dbReference type="PANTHER" id="PTHR13292:SF0">
    <property type="entry name" value="AUTOPHAGY-RELATED PROTEIN 101"/>
    <property type="match status" value="1"/>
</dbReference>
<accession>A0A5K3FT73</accession>
<comment type="similarity">
    <text evidence="1">Belongs to the ATG101 family.</text>
</comment>
<evidence type="ECO:0000313" key="4">
    <source>
        <dbReference type="WBParaSite" id="MCU_011451-RA"/>
    </source>
</evidence>
<dbReference type="PANTHER" id="PTHR13292">
    <property type="entry name" value="AUTOPHAGY-RELATED PROTEIN 101"/>
    <property type="match status" value="1"/>
</dbReference>
<proteinExistence type="inferred from homology"/>
<dbReference type="GO" id="GO:0000407">
    <property type="term" value="C:phagophore assembly site"/>
    <property type="evidence" value="ECO:0007669"/>
    <property type="project" value="TreeGrafter"/>
</dbReference>
<protein>
    <recommendedName>
        <fullName evidence="2">Autophagy-related protein 101</fullName>
    </recommendedName>
</protein>
<sequence>MTFKEYTINFSLQISDLEEVLVALFHTITFHRTFPTLTFKDGAVSYTSYIGTEDVDCRNVDLTYVRVASKAVHERIAGQVALFSKALHDEAKNSSDKSTRGSIALAFVINRKGNWVLGSEPSAWERWTVNIEVQPPSIDNGHHRQRLSSQLKGEMLYVLDCINTSESYLPELGCSQTDCDHVIDFSMPEVSPYRFVLSYITGKKQSPQ</sequence>
<keyword evidence="3" id="KW-0072">Autophagy</keyword>
<dbReference type="Pfam" id="PF07855">
    <property type="entry name" value="ATG101"/>
    <property type="match status" value="1"/>
</dbReference>
<dbReference type="WBParaSite" id="MCU_011451-RA">
    <property type="protein sequence ID" value="MCU_011451-RA"/>
    <property type="gene ID" value="MCU_011451"/>
</dbReference>
<dbReference type="InterPro" id="IPR012445">
    <property type="entry name" value="ATG101"/>
</dbReference>
<evidence type="ECO:0000256" key="1">
    <source>
        <dbReference type="ARBA" id="ARBA00007130"/>
    </source>
</evidence>
<dbReference type="AlphaFoldDB" id="A0A5K3FT73"/>
<name>A0A5K3FT73_MESCO</name>
<organism evidence="4">
    <name type="scientific">Mesocestoides corti</name>
    <name type="common">Flatworm</name>
    <dbReference type="NCBI Taxonomy" id="53468"/>
    <lineage>
        <taxon>Eukaryota</taxon>
        <taxon>Metazoa</taxon>
        <taxon>Spiralia</taxon>
        <taxon>Lophotrochozoa</taxon>
        <taxon>Platyhelminthes</taxon>
        <taxon>Cestoda</taxon>
        <taxon>Eucestoda</taxon>
        <taxon>Cyclophyllidea</taxon>
        <taxon>Mesocestoididae</taxon>
        <taxon>Mesocestoides</taxon>
    </lineage>
</organism>
<reference evidence="4" key="1">
    <citation type="submission" date="2019-11" db="UniProtKB">
        <authorList>
            <consortium name="WormBaseParasite"/>
        </authorList>
    </citation>
    <scope>IDENTIFICATION</scope>
</reference>
<dbReference type="GO" id="GO:0019901">
    <property type="term" value="F:protein kinase binding"/>
    <property type="evidence" value="ECO:0007669"/>
    <property type="project" value="TreeGrafter"/>
</dbReference>